<name>A0A101A541_9MYCO</name>
<dbReference type="EMBL" id="LQIR01000026">
    <property type="protein sequence ID" value="KUI13722.1"/>
    <property type="molecule type" value="Genomic_DNA"/>
</dbReference>
<evidence type="ECO:0008006" key="4">
    <source>
        <dbReference type="Google" id="ProtNLM"/>
    </source>
</evidence>
<dbReference type="AlphaFoldDB" id="A0A101A541"/>
<accession>A0A101A541</accession>
<keyword evidence="3" id="KW-1185">Reference proteome</keyword>
<proteinExistence type="predicted"/>
<evidence type="ECO:0000313" key="3">
    <source>
        <dbReference type="Proteomes" id="UP000053707"/>
    </source>
</evidence>
<protein>
    <recommendedName>
        <fullName evidence="4">ESAT-6-like protein</fullName>
    </recommendedName>
</protein>
<evidence type="ECO:0000313" key="2">
    <source>
        <dbReference type="EMBL" id="KUI13722.1"/>
    </source>
</evidence>
<dbReference type="Proteomes" id="UP000053707">
    <property type="component" value="Unassembled WGS sequence"/>
</dbReference>
<dbReference type="Pfam" id="PF06013">
    <property type="entry name" value="WXG100"/>
    <property type="match status" value="1"/>
</dbReference>
<reference evidence="2 3" key="1">
    <citation type="submission" date="2016-01" db="EMBL/GenBank/DDBJ databases">
        <authorList>
            <consortium name="TB Trials Study Group"/>
            <person name="Sutton G."/>
            <person name="Brinkac L."/>
            <person name="Sanka R."/>
            <person name="Adams M."/>
            <person name="Lau E.L."/>
            <person name="Macaden R."/>
            <person name="Grewal H.M.S."/>
        </authorList>
    </citation>
    <scope>NUCLEOTIDE SEQUENCE [LARGE SCALE GENOMIC DNA]</scope>
    <source>
        <strain evidence="2 3">IS-1744</strain>
    </source>
</reference>
<evidence type="ECO:0000256" key="1">
    <source>
        <dbReference type="SAM" id="MobiDB-lite"/>
    </source>
</evidence>
<dbReference type="Gene3D" id="1.10.287.1060">
    <property type="entry name" value="ESAT-6-like"/>
    <property type="match status" value="1"/>
</dbReference>
<organism evidence="2 3">
    <name type="scientific">Mycobacterium lehmannii</name>
    <dbReference type="NCBI Taxonomy" id="2048550"/>
    <lineage>
        <taxon>Bacteria</taxon>
        <taxon>Bacillati</taxon>
        <taxon>Actinomycetota</taxon>
        <taxon>Actinomycetes</taxon>
        <taxon>Mycobacteriales</taxon>
        <taxon>Mycobacteriaceae</taxon>
        <taxon>Mycobacterium</taxon>
    </lineage>
</organism>
<feature type="region of interest" description="Disordered" evidence="1">
    <location>
        <begin position="88"/>
        <end position="107"/>
    </location>
</feature>
<comment type="caution">
    <text evidence="2">The sequence shown here is derived from an EMBL/GenBank/DDBJ whole genome shotgun (WGS) entry which is preliminary data.</text>
</comment>
<feature type="compositionally biased region" description="Polar residues" evidence="1">
    <location>
        <begin position="98"/>
        <end position="107"/>
    </location>
</feature>
<dbReference type="InterPro" id="IPR010310">
    <property type="entry name" value="T7SS_ESAT-6-like"/>
</dbReference>
<dbReference type="InterPro" id="IPR036689">
    <property type="entry name" value="ESAT-6-like_sf"/>
</dbReference>
<gene>
    <name evidence="2" type="ORF">AU192_06040</name>
</gene>
<sequence>MSDNLRVDPLEVRMAADHVNAAADSLRSAHGTAHERMGAAAPGWIGSSASGLSATTTKWEEESAAHYTELVKHAEDLRSAAAKYVRTDDNAATEIESAGSNLGTMGL</sequence>
<dbReference type="RefSeq" id="WP_064397694.1">
    <property type="nucleotide sequence ID" value="NZ_LQIR01000026.1"/>
</dbReference>
<dbReference type="SUPFAM" id="SSF140453">
    <property type="entry name" value="EsxAB dimer-like"/>
    <property type="match status" value="1"/>
</dbReference>